<evidence type="ECO:0000256" key="1">
    <source>
        <dbReference type="SAM" id="MobiDB-lite"/>
    </source>
</evidence>
<name>A0A835LRX8_9MAGN</name>
<evidence type="ECO:0000313" key="2">
    <source>
        <dbReference type="EMBL" id="KAF9597281.1"/>
    </source>
</evidence>
<protein>
    <submittedName>
        <fullName evidence="2">Uncharacterized protein</fullName>
    </submittedName>
</protein>
<sequence>MASSFLRNTNSKRLLTSFYPIFQGRGSITSPIRHFSIDESTSPNNNSSNVQSWWKSFIPSFTGIFTNPLSILSSQSLSTSAANSELDNEASEATNSELESEEDKKKAKREVDVEVVKRFCSWFTRYSSPMGFQVSAVYYGVSVVHYLNDEVALKDAVRKAIIDDCASHNLKFVRLGGEPSVDWIVKDRTQLDEKAWDVVVSVCIDDLSEEDLQRIREKGVRNLIWLIICKEGLSKSHALCDGKFMTMIHPQSCFFKEVSD</sequence>
<dbReference type="Proteomes" id="UP000631114">
    <property type="component" value="Unassembled WGS sequence"/>
</dbReference>
<proteinExistence type="predicted"/>
<comment type="caution">
    <text evidence="2">The sequence shown here is derived from an EMBL/GenBank/DDBJ whole genome shotgun (WGS) entry which is preliminary data.</text>
</comment>
<gene>
    <name evidence="2" type="ORF">IFM89_016422</name>
</gene>
<evidence type="ECO:0000313" key="3">
    <source>
        <dbReference type="Proteomes" id="UP000631114"/>
    </source>
</evidence>
<organism evidence="2 3">
    <name type="scientific">Coptis chinensis</name>
    <dbReference type="NCBI Taxonomy" id="261450"/>
    <lineage>
        <taxon>Eukaryota</taxon>
        <taxon>Viridiplantae</taxon>
        <taxon>Streptophyta</taxon>
        <taxon>Embryophyta</taxon>
        <taxon>Tracheophyta</taxon>
        <taxon>Spermatophyta</taxon>
        <taxon>Magnoliopsida</taxon>
        <taxon>Ranunculales</taxon>
        <taxon>Ranunculaceae</taxon>
        <taxon>Coptidoideae</taxon>
        <taxon>Coptis</taxon>
    </lineage>
</organism>
<feature type="region of interest" description="Disordered" evidence="1">
    <location>
        <begin position="83"/>
        <end position="104"/>
    </location>
</feature>
<feature type="compositionally biased region" description="Polar residues" evidence="1">
    <location>
        <begin position="83"/>
        <end position="97"/>
    </location>
</feature>
<keyword evidence="3" id="KW-1185">Reference proteome</keyword>
<dbReference type="AlphaFoldDB" id="A0A835LRX8"/>
<accession>A0A835LRX8</accession>
<reference evidence="2 3" key="1">
    <citation type="submission" date="2020-10" db="EMBL/GenBank/DDBJ databases">
        <title>The Coptis chinensis genome and diversification of protoberbering-type alkaloids.</title>
        <authorList>
            <person name="Wang B."/>
            <person name="Shu S."/>
            <person name="Song C."/>
            <person name="Liu Y."/>
        </authorList>
    </citation>
    <scope>NUCLEOTIDE SEQUENCE [LARGE SCALE GENOMIC DNA]</scope>
    <source>
        <strain evidence="2">HL-2020</strain>
        <tissue evidence="2">Leaf</tissue>
    </source>
</reference>
<dbReference type="EMBL" id="JADFTS010000007">
    <property type="protein sequence ID" value="KAF9597281.1"/>
    <property type="molecule type" value="Genomic_DNA"/>
</dbReference>